<dbReference type="EMBL" id="JADKCH010000035">
    <property type="protein sequence ID" value="MBK8574062.1"/>
    <property type="molecule type" value="Genomic_DNA"/>
</dbReference>
<dbReference type="GO" id="GO:0071555">
    <property type="term" value="P:cell wall organization"/>
    <property type="evidence" value="ECO:0007669"/>
    <property type="project" value="TreeGrafter"/>
</dbReference>
<evidence type="ECO:0000259" key="2">
    <source>
        <dbReference type="Pfam" id="PF01565"/>
    </source>
</evidence>
<evidence type="ECO:0000313" key="3">
    <source>
        <dbReference type="EMBL" id="MBK8574062.1"/>
    </source>
</evidence>
<evidence type="ECO:0000313" key="4">
    <source>
        <dbReference type="Proteomes" id="UP000709959"/>
    </source>
</evidence>
<reference evidence="3 4" key="1">
    <citation type="submission" date="2020-10" db="EMBL/GenBank/DDBJ databases">
        <title>Connecting structure to function with the recovery of over 1000 high-quality activated sludge metagenome-assembled genomes encoding full-length rRNA genes using long-read sequencing.</title>
        <authorList>
            <person name="Singleton C.M."/>
            <person name="Petriglieri F."/>
            <person name="Kristensen J.M."/>
            <person name="Kirkegaard R.H."/>
            <person name="Michaelsen T.Y."/>
            <person name="Andersen M.H."/>
            <person name="Karst S.M."/>
            <person name="Dueholm M.S."/>
            <person name="Nielsen P.H."/>
            <person name="Albertsen M."/>
        </authorList>
    </citation>
    <scope>NUCLEOTIDE SEQUENCE [LARGE SCALE GENOMIC DNA]</scope>
    <source>
        <strain evidence="3">OdNE_18-Q3-R46-58_MAXAC.008</strain>
    </source>
</reference>
<dbReference type="Proteomes" id="UP000709959">
    <property type="component" value="Unassembled WGS sequence"/>
</dbReference>
<proteinExistence type="predicted"/>
<feature type="compositionally biased region" description="Low complexity" evidence="1">
    <location>
        <begin position="90"/>
        <end position="103"/>
    </location>
</feature>
<dbReference type="AlphaFoldDB" id="A0A936F4N5"/>
<organism evidence="3 4">
    <name type="scientific">Candidatus Geothrix odensensis</name>
    <dbReference type="NCBI Taxonomy" id="2954440"/>
    <lineage>
        <taxon>Bacteria</taxon>
        <taxon>Pseudomonadati</taxon>
        <taxon>Acidobacteriota</taxon>
        <taxon>Holophagae</taxon>
        <taxon>Holophagales</taxon>
        <taxon>Holophagaceae</taxon>
        <taxon>Geothrix</taxon>
    </lineage>
</organism>
<dbReference type="InterPro" id="IPR016167">
    <property type="entry name" value="FAD-bd_PCMH_sub1"/>
</dbReference>
<dbReference type="InterPro" id="IPR006094">
    <property type="entry name" value="Oxid_FAD_bind_N"/>
</dbReference>
<name>A0A936F4N5_9BACT</name>
<comment type="caution">
    <text evidence="3">The sequence shown here is derived from an EMBL/GenBank/DDBJ whole genome shotgun (WGS) entry which is preliminary data.</text>
</comment>
<dbReference type="GO" id="GO:0050660">
    <property type="term" value="F:flavin adenine dinucleotide binding"/>
    <property type="evidence" value="ECO:0007669"/>
    <property type="project" value="InterPro"/>
</dbReference>
<gene>
    <name evidence="3" type="ORF">IPN91_15895</name>
</gene>
<dbReference type="GO" id="GO:0005829">
    <property type="term" value="C:cytosol"/>
    <property type="evidence" value="ECO:0007669"/>
    <property type="project" value="TreeGrafter"/>
</dbReference>
<dbReference type="PANTHER" id="PTHR21071:SF4">
    <property type="entry name" value="UDP-N-ACETYLENOLPYRUVOYLGLUCOSAMINE REDUCTASE"/>
    <property type="match status" value="1"/>
</dbReference>
<protein>
    <submittedName>
        <fullName evidence="3">FAD-binding protein</fullName>
    </submittedName>
</protein>
<dbReference type="InterPro" id="IPR003170">
    <property type="entry name" value="MurB"/>
</dbReference>
<evidence type="ECO:0000256" key="1">
    <source>
        <dbReference type="SAM" id="MobiDB-lite"/>
    </source>
</evidence>
<dbReference type="InterPro" id="IPR036318">
    <property type="entry name" value="FAD-bd_PCMH-like_sf"/>
</dbReference>
<feature type="domain" description="FAD linked oxidase N-terminal" evidence="2">
    <location>
        <begin position="35"/>
        <end position="80"/>
    </location>
</feature>
<dbReference type="Gene3D" id="3.30.43.10">
    <property type="entry name" value="Uridine Diphospho-n-acetylenolpyruvylglucosamine Reductase, domain 2"/>
    <property type="match status" value="1"/>
</dbReference>
<sequence>MTHPLPDDLLQVPHRRDVPFSKLTTLGVGGLCRWLFEPTTELEAQAFVRACAREGLPWRVLGGGSNLVVLGDVSTPVLRLALPKDVQRQATASTAPPVTATSPWPRPPPPPASRAWSSPAAFPVPWVAPSA</sequence>
<dbReference type="SUPFAM" id="SSF56176">
    <property type="entry name" value="FAD-binding/transporter-associated domain-like"/>
    <property type="match status" value="1"/>
</dbReference>
<accession>A0A936F4N5</accession>
<dbReference type="GO" id="GO:0008762">
    <property type="term" value="F:UDP-N-acetylmuramate dehydrogenase activity"/>
    <property type="evidence" value="ECO:0007669"/>
    <property type="project" value="InterPro"/>
</dbReference>
<dbReference type="Pfam" id="PF01565">
    <property type="entry name" value="FAD_binding_4"/>
    <property type="match status" value="1"/>
</dbReference>
<dbReference type="PANTHER" id="PTHR21071">
    <property type="entry name" value="UDP-N-ACETYLENOLPYRUVOYLGLUCOSAMINE REDUCTASE"/>
    <property type="match status" value="1"/>
</dbReference>
<feature type="region of interest" description="Disordered" evidence="1">
    <location>
        <begin position="85"/>
        <end position="119"/>
    </location>
</feature>